<evidence type="ECO:0000313" key="2">
    <source>
        <dbReference type="EMBL" id="JAE05954.1"/>
    </source>
</evidence>
<feature type="compositionally biased region" description="Basic and acidic residues" evidence="1">
    <location>
        <begin position="26"/>
        <end position="37"/>
    </location>
</feature>
<name>A0A0A9F417_ARUDO</name>
<reference evidence="2" key="1">
    <citation type="submission" date="2014-09" db="EMBL/GenBank/DDBJ databases">
        <authorList>
            <person name="Magalhaes I.L.F."/>
            <person name="Oliveira U."/>
            <person name="Santos F.R."/>
            <person name="Vidigal T.H.D.A."/>
            <person name="Brescovit A.D."/>
            <person name="Santos A.J."/>
        </authorList>
    </citation>
    <scope>NUCLEOTIDE SEQUENCE</scope>
    <source>
        <tissue evidence="2">Shoot tissue taken approximately 20 cm above the soil surface</tissue>
    </source>
</reference>
<evidence type="ECO:0000256" key="1">
    <source>
        <dbReference type="SAM" id="MobiDB-lite"/>
    </source>
</evidence>
<dbReference type="EMBL" id="GBRH01191942">
    <property type="protein sequence ID" value="JAE05954.1"/>
    <property type="molecule type" value="Transcribed_RNA"/>
</dbReference>
<feature type="region of interest" description="Disordered" evidence="1">
    <location>
        <begin position="1"/>
        <end position="37"/>
    </location>
</feature>
<sequence length="37" mass="4164">MLVARGRARGPLGGAEQHPLVVRRRREVDPLPHSHLE</sequence>
<organism evidence="2">
    <name type="scientific">Arundo donax</name>
    <name type="common">Giant reed</name>
    <name type="synonym">Donax arundinaceus</name>
    <dbReference type="NCBI Taxonomy" id="35708"/>
    <lineage>
        <taxon>Eukaryota</taxon>
        <taxon>Viridiplantae</taxon>
        <taxon>Streptophyta</taxon>
        <taxon>Embryophyta</taxon>
        <taxon>Tracheophyta</taxon>
        <taxon>Spermatophyta</taxon>
        <taxon>Magnoliopsida</taxon>
        <taxon>Liliopsida</taxon>
        <taxon>Poales</taxon>
        <taxon>Poaceae</taxon>
        <taxon>PACMAD clade</taxon>
        <taxon>Arundinoideae</taxon>
        <taxon>Arundineae</taxon>
        <taxon>Arundo</taxon>
    </lineage>
</organism>
<reference evidence="2" key="2">
    <citation type="journal article" date="2015" name="Data Brief">
        <title>Shoot transcriptome of the giant reed, Arundo donax.</title>
        <authorList>
            <person name="Barrero R.A."/>
            <person name="Guerrero F.D."/>
            <person name="Moolhuijzen P."/>
            <person name="Goolsby J.A."/>
            <person name="Tidwell J."/>
            <person name="Bellgard S.E."/>
            <person name="Bellgard M.I."/>
        </authorList>
    </citation>
    <scope>NUCLEOTIDE SEQUENCE</scope>
    <source>
        <tissue evidence="2">Shoot tissue taken approximately 20 cm above the soil surface</tissue>
    </source>
</reference>
<protein>
    <submittedName>
        <fullName evidence="2">Uncharacterized protein</fullName>
    </submittedName>
</protein>
<proteinExistence type="predicted"/>
<dbReference type="AlphaFoldDB" id="A0A0A9F417"/>
<accession>A0A0A9F417</accession>